<dbReference type="OrthoDB" id="3800135at2759"/>
<dbReference type="CDD" id="cd09917">
    <property type="entry name" value="F-box_SF"/>
    <property type="match status" value="1"/>
</dbReference>
<dbReference type="EMBL" id="ML986485">
    <property type="protein sequence ID" value="KAF2280021.1"/>
    <property type="molecule type" value="Genomic_DNA"/>
</dbReference>
<dbReference type="Proteomes" id="UP000800097">
    <property type="component" value="Unassembled WGS sequence"/>
</dbReference>
<feature type="domain" description="F-box" evidence="1">
    <location>
        <begin position="1"/>
        <end position="47"/>
    </location>
</feature>
<sequence>MEKLPVELLVRIFKHLHSLRNLLTLRGVARAFHDIADEYCTELLSSVGGAELHGFDDALLAIRLARIPYDSCCYYNKEREAYSFIPSAAFLHAVQKGKPVPPGCPVVPNMHWVQECAAVMDLYLTALAWTSTAMDTVNDAGMFVQGTSGTSNMTTYGPHLLEAYLRSFYRVHIFYTLFGPRVFAEPVLHAVARFGMTMGDNWYDIDDEAEIEEEVLEEMRRVPIWREPAAVHAVFDGFFEWLYAQNQPTNTIVRLNGRPPTIRHPFRICSETDRQILALLQFWKVCLQMHNRKLGKTPSEVHVDAGVSSYNWSLPHRVYRLPLRLSQWSNPQLIIDSWALPDIHSLVLENKYHVSASTAIYRACGGSDGMDPLESRFHQELKTRFSMEYNCDAAGLYFVIPIRSATRDGYLKHMYYSVEDRNGHPPDV</sequence>
<accession>A0A6A6JTT9</accession>
<dbReference type="Pfam" id="PF12937">
    <property type="entry name" value="F-box-like"/>
    <property type="match status" value="1"/>
</dbReference>
<gene>
    <name evidence="2" type="ORF">EI97DRAFT_439110</name>
</gene>
<evidence type="ECO:0000313" key="3">
    <source>
        <dbReference type="Proteomes" id="UP000800097"/>
    </source>
</evidence>
<evidence type="ECO:0000313" key="2">
    <source>
        <dbReference type="EMBL" id="KAF2280021.1"/>
    </source>
</evidence>
<dbReference type="GeneID" id="54552715"/>
<reference evidence="2" key="1">
    <citation type="journal article" date="2020" name="Stud. Mycol.">
        <title>101 Dothideomycetes genomes: a test case for predicting lifestyles and emergence of pathogens.</title>
        <authorList>
            <person name="Haridas S."/>
            <person name="Albert R."/>
            <person name="Binder M."/>
            <person name="Bloem J."/>
            <person name="Labutti K."/>
            <person name="Salamov A."/>
            <person name="Andreopoulos B."/>
            <person name="Baker S."/>
            <person name="Barry K."/>
            <person name="Bills G."/>
            <person name="Bluhm B."/>
            <person name="Cannon C."/>
            <person name="Castanera R."/>
            <person name="Culley D."/>
            <person name="Daum C."/>
            <person name="Ezra D."/>
            <person name="Gonzalez J."/>
            <person name="Henrissat B."/>
            <person name="Kuo A."/>
            <person name="Liang C."/>
            <person name="Lipzen A."/>
            <person name="Lutzoni F."/>
            <person name="Magnuson J."/>
            <person name="Mondo S."/>
            <person name="Nolan M."/>
            <person name="Ohm R."/>
            <person name="Pangilinan J."/>
            <person name="Park H.-J."/>
            <person name="Ramirez L."/>
            <person name="Alfaro M."/>
            <person name="Sun H."/>
            <person name="Tritt A."/>
            <person name="Yoshinaga Y."/>
            <person name="Zwiers L.-H."/>
            <person name="Turgeon B."/>
            <person name="Goodwin S."/>
            <person name="Spatafora J."/>
            <person name="Crous P."/>
            <person name="Grigoriev I."/>
        </authorList>
    </citation>
    <scope>NUCLEOTIDE SEQUENCE</scope>
    <source>
        <strain evidence="2">CBS 379.55</strain>
    </source>
</reference>
<keyword evidence="3" id="KW-1185">Reference proteome</keyword>
<dbReference type="SUPFAM" id="SSF81383">
    <property type="entry name" value="F-box domain"/>
    <property type="match status" value="1"/>
</dbReference>
<evidence type="ECO:0000259" key="1">
    <source>
        <dbReference type="PROSITE" id="PS50181"/>
    </source>
</evidence>
<protein>
    <recommendedName>
        <fullName evidence="1">F-box domain-containing protein</fullName>
    </recommendedName>
</protein>
<name>A0A6A6JTT9_WESOR</name>
<organism evidence="2 3">
    <name type="scientific">Westerdykella ornata</name>
    <dbReference type="NCBI Taxonomy" id="318751"/>
    <lineage>
        <taxon>Eukaryota</taxon>
        <taxon>Fungi</taxon>
        <taxon>Dikarya</taxon>
        <taxon>Ascomycota</taxon>
        <taxon>Pezizomycotina</taxon>
        <taxon>Dothideomycetes</taxon>
        <taxon>Pleosporomycetidae</taxon>
        <taxon>Pleosporales</taxon>
        <taxon>Sporormiaceae</taxon>
        <taxon>Westerdykella</taxon>
    </lineage>
</organism>
<proteinExistence type="predicted"/>
<dbReference type="PROSITE" id="PS50181">
    <property type="entry name" value="FBOX"/>
    <property type="match status" value="1"/>
</dbReference>
<dbReference type="InterPro" id="IPR036047">
    <property type="entry name" value="F-box-like_dom_sf"/>
</dbReference>
<dbReference type="AlphaFoldDB" id="A0A6A6JTT9"/>
<dbReference type="InterPro" id="IPR001810">
    <property type="entry name" value="F-box_dom"/>
</dbReference>
<dbReference type="RefSeq" id="XP_033657560.1">
    <property type="nucleotide sequence ID" value="XM_033799540.1"/>
</dbReference>